<keyword evidence="3" id="KW-1185">Reference proteome</keyword>
<reference evidence="2" key="1">
    <citation type="submission" date="2022-05" db="EMBL/GenBank/DDBJ databases">
        <authorList>
            <person name="Pankratov T."/>
        </authorList>
    </citation>
    <scope>NUCLEOTIDE SEQUENCE</scope>
    <source>
        <strain evidence="2">BP6-180914</strain>
    </source>
</reference>
<proteinExistence type="predicted"/>
<protein>
    <recommendedName>
        <fullName evidence="4">UrcA family protein</fullName>
    </recommendedName>
</protein>
<evidence type="ECO:0000313" key="2">
    <source>
        <dbReference type="EMBL" id="MCW6511818.1"/>
    </source>
</evidence>
<keyword evidence="1" id="KW-0732">Signal</keyword>
<evidence type="ECO:0000313" key="3">
    <source>
        <dbReference type="Proteomes" id="UP001165667"/>
    </source>
</evidence>
<comment type="caution">
    <text evidence="2">The sequence shown here is derived from an EMBL/GenBank/DDBJ whole genome shotgun (WGS) entry which is preliminary data.</text>
</comment>
<dbReference type="RefSeq" id="WP_282588193.1">
    <property type="nucleotide sequence ID" value="NZ_JAMOIM010000033.1"/>
</dbReference>
<dbReference type="Proteomes" id="UP001165667">
    <property type="component" value="Unassembled WGS sequence"/>
</dbReference>
<feature type="chain" id="PRO_5041233435" description="UrcA family protein" evidence="1">
    <location>
        <begin position="31"/>
        <end position="147"/>
    </location>
</feature>
<name>A0AA41Z2S8_9HYPH</name>
<organism evidence="2 3">
    <name type="scientific">Lichenifustis flavocetrariae</name>
    <dbReference type="NCBI Taxonomy" id="2949735"/>
    <lineage>
        <taxon>Bacteria</taxon>
        <taxon>Pseudomonadati</taxon>
        <taxon>Pseudomonadota</taxon>
        <taxon>Alphaproteobacteria</taxon>
        <taxon>Hyphomicrobiales</taxon>
        <taxon>Lichenihabitantaceae</taxon>
        <taxon>Lichenifustis</taxon>
    </lineage>
</organism>
<feature type="signal peptide" evidence="1">
    <location>
        <begin position="1"/>
        <end position="30"/>
    </location>
</feature>
<evidence type="ECO:0008006" key="4">
    <source>
        <dbReference type="Google" id="ProtNLM"/>
    </source>
</evidence>
<sequence>MSLLKSRHSKLHALTLGIIFGLSVCSGATADDADDARTKAMACSEAVITQDALSRGERPVALARRAYYSCIDAWADAAHLLSDHMAADPAVRALRLDQRTLNGSTPAGTYLGLRSADLKLRADFIRTAKSEIRAIRAGGALGGAPER</sequence>
<gene>
    <name evidence="2" type="ORF">M8523_28060</name>
</gene>
<dbReference type="EMBL" id="JAMOIM010000033">
    <property type="protein sequence ID" value="MCW6511818.1"/>
    <property type="molecule type" value="Genomic_DNA"/>
</dbReference>
<accession>A0AA41Z2S8</accession>
<dbReference type="AlphaFoldDB" id="A0AA41Z2S8"/>
<evidence type="ECO:0000256" key="1">
    <source>
        <dbReference type="SAM" id="SignalP"/>
    </source>
</evidence>